<keyword evidence="10 12" id="KW-1133">Transmembrane helix</keyword>
<organism evidence="14 15">
    <name type="scientific">Thermus scotoductus</name>
    <dbReference type="NCBI Taxonomy" id="37636"/>
    <lineage>
        <taxon>Bacteria</taxon>
        <taxon>Thermotogati</taxon>
        <taxon>Deinococcota</taxon>
        <taxon>Deinococci</taxon>
        <taxon>Thermales</taxon>
        <taxon>Thermaceae</taxon>
        <taxon>Thermus</taxon>
    </lineage>
</organism>
<dbReference type="Gene3D" id="3.40.1110.10">
    <property type="entry name" value="Calcium-transporting ATPase, cytoplasmic domain N"/>
    <property type="match status" value="1"/>
</dbReference>
<comment type="similarity">
    <text evidence="2">Belongs to the cation transport ATPase (P-type) (TC 3.A.3) family. Type IIA subfamily.</text>
</comment>
<dbReference type="GO" id="GO:0046873">
    <property type="term" value="F:metal ion transmembrane transporter activity"/>
    <property type="evidence" value="ECO:0007669"/>
    <property type="project" value="UniProtKB-ARBA"/>
</dbReference>
<dbReference type="InterPro" id="IPR023299">
    <property type="entry name" value="ATPase_P-typ_cyto_dom_N"/>
</dbReference>
<evidence type="ECO:0000256" key="7">
    <source>
        <dbReference type="ARBA" id="ARBA00022840"/>
    </source>
</evidence>
<accession>A0A430R0U6</accession>
<keyword evidence="8" id="KW-0460">Magnesium</keyword>
<evidence type="ECO:0000256" key="4">
    <source>
        <dbReference type="ARBA" id="ARBA00022692"/>
    </source>
</evidence>
<dbReference type="SMART" id="SM00831">
    <property type="entry name" value="Cation_ATPase_N"/>
    <property type="match status" value="1"/>
</dbReference>
<comment type="caution">
    <text evidence="14">The sequence shown here is derived from an EMBL/GenBank/DDBJ whole genome shotgun (WGS) entry which is preliminary data.</text>
</comment>
<dbReference type="PRINTS" id="PR00120">
    <property type="entry name" value="HATPASE"/>
</dbReference>
<evidence type="ECO:0000256" key="5">
    <source>
        <dbReference type="ARBA" id="ARBA00022723"/>
    </source>
</evidence>
<dbReference type="PANTHER" id="PTHR43294:SF21">
    <property type="entry name" value="CATION TRANSPORTING ATPASE"/>
    <property type="match status" value="1"/>
</dbReference>
<evidence type="ECO:0000256" key="12">
    <source>
        <dbReference type="SAM" id="Phobius"/>
    </source>
</evidence>
<feature type="transmembrane region" description="Helical" evidence="12">
    <location>
        <begin position="748"/>
        <end position="767"/>
    </location>
</feature>
<dbReference type="GO" id="GO:0046872">
    <property type="term" value="F:metal ion binding"/>
    <property type="evidence" value="ECO:0007669"/>
    <property type="project" value="UniProtKB-KW"/>
</dbReference>
<feature type="transmembrane region" description="Helical" evidence="12">
    <location>
        <begin position="894"/>
        <end position="913"/>
    </location>
</feature>
<dbReference type="FunFam" id="3.40.50.1000:FF:000083">
    <property type="entry name" value="Sodium/potassium-transporting ATPase subunit alpha"/>
    <property type="match status" value="1"/>
</dbReference>
<dbReference type="NCBIfam" id="TIGR01494">
    <property type="entry name" value="ATPase_P-type"/>
    <property type="match status" value="2"/>
</dbReference>
<evidence type="ECO:0000256" key="8">
    <source>
        <dbReference type="ARBA" id="ARBA00022842"/>
    </source>
</evidence>
<dbReference type="Gene3D" id="1.20.1110.10">
    <property type="entry name" value="Calcium-transporting ATPase, transmembrane domain"/>
    <property type="match status" value="1"/>
</dbReference>
<dbReference type="Gene3D" id="2.70.150.10">
    <property type="entry name" value="Calcium-transporting ATPase, cytoplasmic transduction domain A"/>
    <property type="match status" value="1"/>
</dbReference>
<dbReference type="Pfam" id="PF00690">
    <property type="entry name" value="Cation_ATPase_N"/>
    <property type="match status" value="1"/>
</dbReference>
<dbReference type="InterPro" id="IPR001757">
    <property type="entry name" value="P_typ_ATPase"/>
</dbReference>
<dbReference type="Gene3D" id="3.40.50.1000">
    <property type="entry name" value="HAD superfamily/HAD-like"/>
    <property type="match status" value="1"/>
</dbReference>
<evidence type="ECO:0000256" key="3">
    <source>
        <dbReference type="ARBA" id="ARBA00022475"/>
    </source>
</evidence>
<evidence type="ECO:0000256" key="11">
    <source>
        <dbReference type="ARBA" id="ARBA00023136"/>
    </source>
</evidence>
<keyword evidence="3" id="KW-1003">Cell membrane</keyword>
<keyword evidence="11 12" id="KW-0472">Membrane</keyword>
<name>A0A430R0U6_THESC</name>
<dbReference type="InterPro" id="IPR006068">
    <property type="entry name" value="ATPase_P-typ_cation-transptr_C"/>
</dbReference>
<dbReference type="GO" id="GO:0015662">
    <property type="term" value="F:P-type ion transporter activity"/>
    <property type="evidence" value="ECO:0007669"/>
    <property type="project" value="UniProtKB-ARBA"/>
</dbReference>
<feature type="transmembrane region" description="Helical" evidence="12">
    <location>
        <begin position="715"/>
        <end position="736"/>
    </location>
</feature>
<feature type="domain" description="Cation-transporting P-type ATPase N-terminal" evidence="13">
    <location>
        <begin position="33"/>
        <end position="107"/>
    </location>
</feature>
<dbReference type="Pfam" id="PF00122">
    <property type="entry name" value="E1-E2_ATPase"/>
    <property type="match status" value="1"/>
</dbReference>
<dbReference type="InterPro" id="IPR023214">
    <property type="entry name" value="HAD_sf"/>
</dbReference>
<dbReference type="PRINTS" id="PR00119">
    <property type="entry name" value="CATATPASE"/>
</dbReference>
<dbReference type="FunFam" id="2.70.150.10:FF:000016">
    <property type="entry name" value="Calcium-transporting P-type ATPase putative"/>
    <property type="match status" value="1"/>
</dbReference>
<evidence type="ECO:0000256" key="6">
    <source>
        <dbReference type="ARBA" id="ARBA00022741"/>
    </source>
</evidence>
<feature type="transmembrane region" description="Helical" evidence="12">
    <location>
        <begin position="275"/>
        <end position="294"/>
    </location>
</feature>
<feature type="transmembrane region" description="Helical" evidence="12">
    <location>
        <begin position="111"/>
        <end position="127"/>
    </location>
</feature>
<dbReference type="GO" id="GO:0005524">
    <property type="term" value="F:ATP binding"/>
    <property type="evidence" value="ECO:0007669"/>
    <property type="project" value="UniProtKB-KW"/>
</dbReference>
<dbReference type="InterPro" id="IPR036412">
    <property type="entry name" value="HAD-like_sf"/>
</dbReference>
<feature type="transmembrane region" description="Helical" evidence="12">
    <location>
        <begin position="300"/>
        <end position="332"/>
    </location>
</feature>
<dbReference type="InterPro" id="IPR018303">
    <property type="entry name" value="ATPase_P-typ_P_site"/>
</dbReference>
<feature type="transmembrane region" description="Helical" evidence="12">
    <location>
        <begin position="82"/>
        <end position="105"/>
    </location>
</feature>
<dbReference type="InterPro" id="IPR023298">
    <property type="entry name" value="ATPase_P-typ_TM_dom_sf"/>
</dbReference>
<proteinExistence type="inferred from homology"/>
<dbReference type="SFLD" id="SFLDS00003">
    <property type="entry name" value="Haloacid_Dehalogenase"/>
    <property type="match status" value="1"/>
</dbReference>
<dbReference type="RefSeq" id="WP_126200915.1">
    <property type="nucleotide sequence ID" value="NZ_PELP01000498.1"/>
</dbReference>
<dbReference type="InterPro" id="IPR004014">
    <property type="entry name" value="ATPase_P-typ_cation-transptr_N"/>
</dbReference>
<dbReference type="SFLD" id="SFLDG00002">
    <property type="entry name" value="C1.7:_P-type_atpase_like"/>
    <property type="match status" value="1"/>
</dbReference>
<dbReference type="AlphaFoldDB" id="A0A430R0U6"/>
<dbReference type="SUPFAM" id="SSF56784">
    <property type="entry name" value="HAD-like"/>
    <property type="match status" value="1"/>
</dbReference>
<keyword evidence="4 12" id="KW-0812">Transmembrane</keyword>
<dbReference type="InterPro" id="IPR059000">
    <property type="entry name" value="ATPase_P-type_domA"/>
</dbReference>
<dbReference type="SUPFAM" id="SSF81653">
    <property type="entry name" value="Calcium ATPase, transduction domain A"/>
    <property type="match status" value="1"/>
</dbReference>
<evidence type="ECO:0000313" key="15">
    <source>
        <dbReference type="Proteomes" id="UP000286734"/>
    </source>
</evidence>
<keyword evidence="5" id="KW-0479">Metal-binding</keyword>
<dbReference type="SUPFAM" id="SSF81660">
    <property type="entry name" value="Metal cation-transporting ATPase, ATP-binding domain N"/>
    <property type="match status" value="1"/>
</dbReference>
<dbReference type="InterPro" id="IPR044492">
    <property type="entry name" value="P_typ_ATPase_HD_dom"/>
</dbReference>
<dbReference type="FunFam" id="1.20.1110.10:FF:000065">
    <property type="entry name" value="Sarcoplasmic/endoplasmic reticulum calcium ATPase 1"/>
    <property type="match status" value="1"/>
</dbReference>
<feature type="transmembrane region" description="Helical" evidence="12">
    <location>
        <begin position="814"/>
        <end position="834"/>
    </location>
</feature>
<dbReference type="InterPro" id="IPR008250">
    <property type="entry name" value="ATPase_P-typ_transduc_dom_A_sf"/>
</dbReference>
<protein>
    <submittedName>
        <fullName evidence="14">ATPase P</fullName>
    </submittedName>
</protein>
<dbReference type="Proteomes" id="UP000286734">
    <property type="component" value="Unassembled WGS sequence"/>
</dbReference>
<evidence type="ECO:0000313" key="14">
    <source>
        <dbReference type="EMBL" id="RTH00994.1"/>
    </source>
</evidence>
<dbReference type="GO" id="GO:0019829">
    <property type="term" value="F:ATPase-coupled monoatomic cation transmembrane transporter activity"/>
    <property type="evidence" value="ECO:0007669"/>
    <property type="project" value="UniProtKB-ARBA"/>
</dbReference>
<evidence type="ECO:0000256" key="9">
    <source>
        <dbReference type="ARBA" id="ARBA00022967"/>
    </source>
</evidence>
<dbReference type="PROSITE" id="PS00154">
    <property type="entry name" value="ATPASE_E1_E2"/>
    <property type="match status" value="1"/>
</dbReference>
<keyword evidence="6" id="KW-0547">Nucleotide-binding</keyword>
<gene>
    <name evidence="14" type="ORF">CSW47_12945</name>
</gene>
<evidence type="ECO:0000256" key="10">
    <source>
        <dbReference type="ARBA" id="ARBA00022989"/>
    </source>
</evidence>
<evidence type="ECO:0000256" key="2">
    <source>
        <dbReference type="ARBA" id="ARBA00005675"/>
    </source>
</evidence>
<keyword evidence="9" id="KW-1278">Translocase</keyword>
<keyword evidence="7" id="KW-0067">ATP-binding</keyword>
<dbReference type="Pfam" id="PF00689">
    <property type="entry name" value="Cation_ATPase_C"/>
    <property type="match status" value="1"/>
</dbReference>
<dbReference type="GO" id="GO:0098662">
    <property type="term" value="P:inorganic cation transmembrane transport"/>
    <property type="evidence" value="ECO:0007669"/>
    <property type="project" value="UniProtKB-ARBA"/>
</dbReference>
<feature type="transmembrane region" description="Helical" evidence="12">
    <location>
        <begin position="788"/>
        <end position="808"/>
    </location>
</feature>
<dbReference type="PANTHER" id="PTHR43294">
    <property type="entry name" value="SODIUM/POTASSIUM-TRANSPORTING ATPASE SUBUNIT ALPHA"/>
    <property type="match status" value="1"/>
</dbReference>
<dbReference type="SUPFAM" id="SSF81665">
    <property type="entry name" value="Calcium ATPase, transmembrane domain M"/>
    <property type="match status" value="1"/>
</dbReference>
<dbReference type="EMBL" id="PELP01000498">
    <property type="protein sequence ID" value="RTH00994.1"/>
    <property type="molecule type" value="Genomic_DNA"/>
</dbReference>
<dbReference type="InterPro" id="IPR050510">
    <property type="entry name" value="Cation_transp_ATPase_P-type"/>
</dbReference>
<evidence type="ECO:0000256" key="1">
    <source>
        <dbReference type="ARBA" id="ARBA00004651"/>
    </source>
</evidence>
<sequence length="919" mass="100463">MGLSYALRWPGWTGEEKPHLPEPTGPLTRERPQWHAETREAVLQGLGTDPEKGLTWAQARERLREYGPNELKIQPRETWYRILARQFANTLIIILLLAALISFAAGEVGDVLTILAIVLLNGLLGFFQEWQAENALAALAKMLAPTCKGIREGQVKVLEARLLVPGDLVLLEPGDRVPADLRLLEAVNLEADESALTGESLPVPKSVAPVPPNTPLADRSSMVWMGTHITNGRGLGVVVATGMATEFGQIAQLAETVQQEPTPLQRRLALLAKQLGVLSLITGILVLLAGLLVGKPLKDLFLTGVALAVAVVPEGLPAVVTLTLALGVRAMVRRRVLLRKLQAAEALGGVTTICTDKTGTLTKNEMTVRRIWLASGEVEVTGVGYEPSGHFLLGAQRLDPQEHPDLLALLETGLWCNHSSLYRDETGWHPRGDPTEVALLVAALKAGLSLPERKGILSEFSFNALRKRMTVVWEKAEGLVAHVKGAPEVILDRCTRILKNGKEWPLTPEDRRAIEAAYARMAKTGLRTLALAKRQLTGEIPLREETVERDLVFLGLVGLLDPPRPEVPAAIRTAQEAGIRVLMITGEAAPTALALARQIGLRAERAVTGPEIEELEDEELLGLLEGGVVFARTTPEHKLRIVHLLKRRGEVVAMTGDGVNDAPALRKADVGIAMGLRGTDVAKSASDVVLLDDNFASLIRGVEEGRRQYDNIQKFIRYLLTSNIGEVIAILLNLLLGGPLVFLPVQILWINLITDSLTAVALGMEPAEKDVMKRRPRKPSEPLLDRRGVLAVLLLGGYIGASALWLFYHTLQRGAPQALAQTLAFTGIVILEKFNVLNFRSLRMPLAALGFFTNPWLLGAWVLSLGLQACAVYVPFLQEALHTVPLGWKEWGLMLLWALPIFLIPEFIKWVGWQKTRRG</sequence>
<reference evidence="14 15" key="1">
    <citation type="journal article" date="2019" name="Extremophiles">
        <title>Biogeography of thermophiles and predominance of Thermus scotoductus in domestic water heaters.</title>
        <authorList>
            <person name="Wilpiszeski R.L."/>
            <person name="Zhang Z."/>
            <person name="House C.H."/>
        </authorList>
    </citation>
    <scope>NUCLEOTIDE SEQUENCE [LARGE SCALE GENOMIC DNA]</scope>
    <source>
        <strain evidence="14 15">34_S34</strain>
    </source>
</reference>
<dbReference type="GO" id="GO:0016887">
    <property type="term" value="F:ATP hydrolysis activity"/>
    <property type="evidence" value="ECO:0007669"/>
    <property type="project" value="InterPro"/>
</dbReference>
<dbReference type="Pfam" id="PF13246">
    <property type="entry name" value="Cation_ATPase"/>
    <property type="match status" value="1"/>
</dbReference>
<feature type="transmembrane region" description="Helical" evidence="12">
    <location>
        <begin position="846"/>
        <end position="874"/>
    </location>
</feature>
<dbReference type="SFLD" id="SFLDF00027">
    <property type="entry name" value="p-type_atpase"/>
    <property type="match status" value="1"/>
</dbReference>
<dbReference type="GO" id="GO:0005886">
    <property type="term" value="C:plasma membrane"/>
    <property type="evidence" value="ECO:0007669"/>
    <property type="project" value="UniProtKB-SubCell"/>
</dbReference>
<comment type="subcellular location">
    <subcellularLocation>
        <location evidence="1">Cell membrane</location>
        <topology evidence="1">Multi-pass membrane protein</topology>
    </subcellularLocation>
</comment>
<evidence type="ECO:0000259" key="13">
    <source>
        <dbReference type="SMART" id="SM00831"/>
    </source>
</evidence>